<gene>
    <name evidence="1" type="ORF">BST83_09340</name>
</gene>
<keyword evidence="2" id="KW-1185">Reference proteome</keyword>
<comment type="caution">
    <text evidence="1">The sequence shown here is derived from an EMBL/GenBank/DDBJ whole genome shotgun (WGS) entry which is preliminary data.</text>
</comment>
<dbReference type="RefSeq" id="WP_104809554.1">
    <property type="nucleotide sequence ID" value="NZ_MQUA01000013.1"/>
</dbReference>
<dbReference type="OrthoDB" id="978691at2"/>
<sequence>MITFKEMPLHSRVWVYQSIREFSKNEITQLRNKTEGFLSEWTSHGKTMNACIEIFHNRFIIVCVDEKTTSASGCGIDKSVKFIQQLESDFGGNTSLLDRMNVAYRKNIHLNNEVGQGEIISCPISELKNALTFPEIQKGITVFNNLVNTKAAFEQNWEVPLEKSWQYEKYI</sequence>
<accession>A0A2S7KXJ1</accession>
<proteinExistence type="predicted"/>
<organism evidence="1 2">
    <name type="scientific">Polaribacter filamentus</name>
    <dbReference type="NCBI Taxonomy" id="53483"/>
    <lineage>
        <taxon>Bacteria</taxon>
        <taxon>Pseudomonadati</taxon>
        <taxon>Bacteroidota</taxon>
        <taxon>Flavobacteriia</taxon>
        <taxon>Flavobacteriales</taxon>
        <taxon>Flavobacteriaceae</taxon>
    </lineage>
</organism>
<protein>
    <recommendedName>
        <fullName evidence="3">ABC transporter ATPase</fullName>
    </recommendedName>
</protein>
<evidence type="ECO:0000313" key="1">
    <source>
        <dbReference type="EMBL" id="PQB07340.1"/>
    </source>
</evidence>
<dbReference type="Proteomes" id="UP000239522">
    <property type="component" value="Unassembled WGS sequence"/>
</dbReference>
<evidence type="ECO:0000313" key="2">
    <source>
        <dbReference type="Proteomes" id="UP000239522"/>
    </source>
</evidence>
<reference evidence="1 2" key="1">
    <citation type="submission" date="2016-11" db="EMBL/GenBank/DDBJ databases">
        <title>Trade-off between light-utilization and light-protection in marine flavobacteria.</title>
        <authorList>
            <person name="Kumagai Y."/>
        </authorList>
    </citation>
    <scope>NUCLEOTIDE SEQUENCE [LARGE SCALE GENOMIC DNA]</scope>
    <source>
        <strain evidence="1 2">ATCC 700397</strain>
    </source>
</reference>
<evidence type="ECO:0008006" key="3">
    <source>
        <dbReference type="Google" id="ProtNLM"/>
    </source>
</evidence>
<dbReference type="EMBL" id="MQUA01000013">
    <property type="protein sequence ID" value="PQB07340.1"/>
    <property type="molecule type" value="Genomic_DNA"/>
</dbReference>
<name>A0A2S7KXJ1_9FLAO</name>
<dbReference type="AlphaFoldDB" id="A0A2S7KXJ1"/>